<dbReference type="InterPro" id="IPR029033">
    <property type="entry name" value="His_PPase_superfam"/>
</dbReference>
<dbReference type="SMART" id="SM00855">
    <property type="entry name" value="PGAM"/>
    <property type="match status" value="1"/>
</dbReference>
<dbReference type="Pfam" id="PF00300">
    <property type="entry name" value="His_Phos_1"/>
    <property type="match status" value="1"/>
</dbReference>
<comment type="caution">
    <text evidence="2">The sequence shown here is derived from an EMBL/GenBank/DDBJ whole genome shotgun (WGS) entry which is preliminary data.</text>
</comment>
<evidence type="ECO:0000313" key="2">
    <source>
        <dbReference type="EMBL" id="OZG67031.1"/>
    </source>
</evidence>
<dbReference type="InterPro" id="IPR013078">
    <property type="entry name" value="His_Pase_superF_clade-1"/>
</dbReference>
<dbReference type="InterPro" id="IPR051021">
    <property type="entry name" value="Mito_Ser/Thr_phosphatase"/>
</dbReference>
<sequence>MNVNLHKLRKSLRSRKYVLIVMRHAKAEALGEGGDRTRKITDKGRKQAKAVAKGLDALELVPDRIATSSADRTVETLNRMLKYFGDGPKVDVRLSLYQGGIQSILDEIHTTKPKRRTLMILGHEPTVSVSCEWLATSESDPTQLDLLHLGLSPASVAIFACDRPFGEWTMHGADLVAVLTPRDFEV</sequence>
<dbReference type="GeneID" id="98295772"/>
<dbReference type="RefSeq" id="WP_094693475.1">
    <property type="nucleotide sequence ID" value="NZ_CALENZ010000001.1"/>
</dbReference>
<dbReference type="PANTHER" id="PTHR20935">
    <property type="entry name" value="PHOSPHOGLYCERATE MUTASE-RELATED"/>
    <property type="match status" value="1"/>
</dbReference>
<protein>
    <submittedName>
        <fullName evidence="2">Phosphoglycerate mutase</fullName>
    </submittedName>
</protein>
<dbReference type="GO" id="GO:0016787">
    <property type="term" value="F:hydrolase activity"/>
    <property type="evidence" value="ECO:0007669"/>
    <property type="project" value="UniProtKB-KW"/>
</dbReference>
<dbReference type="Proteomes" id="UP000216451">
    <property type="component" value="Unassembled WGS sequence"/>
</dbReference>
<accession>A0A261G6I1</accession>
<evidence type="ECO:0000313" key="3">
    <source>
        <dbReference type="Proteomes" id="UP000216451"/>
    </source>
</evidence>
<organism evidence="2 3">
    <name type="scientific">Bifidobacterium aquikefiri</name>
    <dbReference type="NCBI Taxonomy" id="1653207"/>
    <lineage>
        <taxon>Bacteria</taxon>
        <taxon>Bacillati</taxon>
        <taxon>Actinomycetota</taxon>
        <taxon>Actinomycetes</taxon>
        <taxon>Bifidobacteriales</taxon>
        <taxon>Bifidobacteriaceae</taxon>
        <taxon>Bifidobacterium</taxon>
    </lineage>
</organism>
<name>A0A261G6I1_9BIFI</name>
<proteinExistence type="predicted"/>
<gene>
    <name evidence="2" type="ORF">BAQU_1103</name>
</gene>
<dbReference type="Gene3D" id="3.40.50.1240">
    <property type="entry name" value="Phosphoglycerate mutase-like"/>
    <property type="match status" value="1"/>
</dbReference>
<keyword evidence="3" id="KW-1185">Reference proteome</keyword>
<reference evidence="2 3" key="1">
    <citation type="journal article" date="2017" name="BMC Genomics">
        <title>Comparative genomic and phylogenomic analyses of the Bifidobacteriaceae family.</title>
        <authorList>
            <person name="Lugli G.A."/>
            <person name="Milani C."/>
            <person name="Turroni F."/>
            <person name="Duranti S."/>
            <person name="Mancabelli L."/>
            <person name="Mangifesta M."/>
            <person name="Ferrario C."/>
            <person name="Modesto M."/>
            <person name="Mattarelli P."/>
            <person name="Jiri K."/>
            <person name="van Sinderen D."/>
            <person name="Ventura M."/>
        </authorList>
    </citation>
    <scope>NUCLEOTIDE SEQUENCE [LARGE SCALE GENOMIC DNA]</scope>
    <source>
        <strain evidence="2 3">LMG 28769</strain>
    </source>
</reference>
<keyword evidence="1" id="KW-0378">Hydrolase</keyword>
<dbReference type="SUPFAM" id="SSF53254">
    <property type="entry name" value="Phosphoglycerate mutase-like"/>
    <property type="match status" value="1"/>
</dbReference>
<dbReference type="OrthoDB" id="9810154at2"/>
<dbReference type="EMBL" id="MWXA01000005">
    <property type="protein sequence ID" value="OZG67031.1"/>
    <property type="molecule type" value="Genomic_DNA"/>
</dbReference>
<dbReference type="AlphaFoldDB" id="A0A261G6I1"/>
<evidence type="ECO:0000256" key="1">
    <source>
        <dbReference type="ARBA" id="ARBA00022801"/>
    </source>
</evidence>
<dbReference type="CDD" id="cd07040">
    <property type="entry name" value="HP"/>
    <property type="match status" value="1"/>
</dbReference>